<feature type="binding site" evidence="12">
    <location>
        <position position="491"/>
    </location>
    <ligand>
        <name>Zn(2+)</name>
        <dbReference type="ChEBI" id="CHEBI:29105"/>
        <label>1</label>
    </ligand>
</feature>
<comment type="similarity">
    <text evidence="12">Belongs to the helicase family. PriA subfamily.</text>
</comment>
<evidence type="ECO:0000256" key="11">
    <source>
        <dbReference type="ARBA" id="ARBA00048988"/>
    </source>
</evidence>
<name>A0AA42BLR4_9ALTE</name>
<dbReference type="GO" id="GO:0006310">
    <property type="term" value="P:DNA recombination"/>
    <property type="evidence" value="ECO:0007669"/>
    <property type="project" value="InterPro"/>
</dbReference>
<dbReference type="GO" id="GO:0005524">
    <property type="term" value="F:ATP binding"/>
    <property type="evidence" value="ECO:0007669"/>
    <property type="project" value="UniProtKB-UniRule"/>
</dbReference>
<keyword evidence="4 12" id="KW-0547">Nucleotide-binding</keyword>
<evidence type="ECO:0000259" key="14">
    <source>
        <dbReference type="PROSITE" id="PS51194"/>
    </source>
</evidence>
<keyword evidence="5 12" id="KW-0378">Hydrolase</keyword>
<dbReference type="GO" id="GO:0006269">
    <property type="term" value="P:DNA replication, synthesis of primer"/>
    <property type="evidence" value="ECO:0007669"/>
    <property type="project" value="UniProtKB-KW"/>
</dbReference>
<evidence type="ECO:0000259" key="13">
    <source>
        <dbReference type="PROSITE" id="PS51192"/>
    </source>
</evidence>
<dbReference type="GO" id="GO:1990077">
    <property type="term" value="C:primosome complex"/>
    <property type="evidence" value="ECO:0007669"/>
    <property type="project" value="UniProtKB-UniRule"/>
</dbReference>
<evidence type="ECO:0000256" key="5">
    <source>
        <dbReference type="ARBA" id="ARBA00022801"/>
    </source>
</evidence>
<feature type="binding site" evidence="12">
    <location>
        <position position="463"/>
    </location>
    <ligand>
        <name>Zn(2+)</name>
        <dbReference type="ChEBI" id="CHEBI:29105"/>
        <label>2</label>
    </ligand>
</feature>
<dbReference type="InterPro" id="IPR041222">
    <property type="entry name" value="PriA_3primeBD"/>
</dbReference>
<dbReference type="NCBIfam" id="NF004065">
    <property type="entry name" value="PRK05580.1-1"/>
    <property type="match status" value="1"/>
</dbReference>
<comment type="catalytic activity">
    <reaction evidence="12">
        <text>Couples ATP hydrolysis with the unwinding of duplex DNA by translocating in the 3'-5' direction.</text>
        <dbReference type="EC" id="5.6.2.4"/>
    </reaction>
</comment>
<feature type="domain" description="Helicase C-terminal" evidence="14">
    <location>
        <begin position="417"/>
        <end position="643"/>
    </location>
</feature>
<dbReference type="GO" id="GO:0016787">
    <property type="term" value="F:hydrolase activity"/>
    <property type="evidence" value="ECO:0007669"/>
    <property type="project" value="UniProtKB-KW"/>
</dbReference>
<feature type="binding site" evidence="12">
    <location>
        <position position="481"/>
    </location>
    <ligand>
        <name>Zn(2+)</name>
        <dbReference type="ChEBI" id="CHEBI:29105"/>
        <label>2</label>
    </ligand>
</feature>
<evidence type="ECO:0000256" key="1">
    <source>
        <dbReference type="ARBA" id="ARBA00022515"/>
    </source>
</evidence>
<dbReference type="CDD" id="cd17929">
    <property type="entry name" value="DEXHc_priA"/>
    <property type="match status" value="1"/>
</dbReference>
<keyword evidence="6 12" id="KW-0347">Helicase</keyword>
<evidence type="ECO:0000256" key="2">
    <source>
        <dbReference type="ARBA" id="ARBA00022705"/>
    </source>
</evidence>
<dbReference type="AlphaFoldDB" id="A0AA42BLR4"/>
<comment type="function">
    <text evidence="12">Initiates the restart of stalled replication forks, which reloads the replicative helicase on sites other than the origin of replication. Recognizes and binds to abandoned replication forks and remodels them to uncover a helicase loading site. Promotes assembly of the primosome at these replication forks.</text>
</comment>
<dbReference type="PANTHER" id="PTHR30580:SF0">
    <property type="entry name" value="PRIMOSOMAL PROTEIN N"/>
    <property type="match status" value="1"/>
</dbReference>
<evidence type="ECO:0000313" key="16">
    <source>
        <dbReference type="Proteomes" id="UP001165413"/>
    </source>
</evidence>
<keyword evidence="1 12" id="KW-0639">Primosome</keyword>
<comment type="cofactor">
    <cofactor evidence="12">
        <name>Zn(2+)</name>
        <dbReference type="ChEBI" id="CHEBI:29105"/>
    </cofactor>
    <text evidence="12">Binds 2 zinc ions per subunit.</text>
</comment>
<evidence type="ECO:0000313" key="15">
    <source>
        <dbReference type="EMBL" id="MCP3429143.1"/>
    </source>
</evidence>
<feature type="binding site" evidence="12">
    <location>
        <position position="451"/>
    </location>
    <ligand>
        <name>Zn(2+)</name>
        <dbReference type="ChEBI" id="CHEBI:29105"/>
        <label>1</label>
    </ligand>
</feature>
<evidence type="ECO:0000256" key="3">
    <source>
        <dbReference type="ARBA" id="ARBA00022723"/>
    </source>
</evidence>
<proteinExistence type="inferred from homology"/>
<feature type="binding site" evidence="12">
    <location>
        <position position="460"/>
    </location>
    <ligand>
        <name>Zn(2+)</name>
        <dbReference type="ChEBI" id="CHEBI:29105"/>
        <label>2</label>
    </ligand>
</feature>
<dbReference type="InterPro" id="IPR014001">
    <property type="entry name" value="Helicase_ATP-bd"/>
</dbReference>
<dbReference type="GO" id="GO:0003677">
    <property type="term" value="F:DNA binding"/>
    <property type="evidence" value="ECO:0007669"/>
    <property type="project" value="UniProtKB-UniRule"/>
</dbReference>
<dbReference type="Pfam" id="PF00271">
    <property type="entry name" value="Helicase_C"/>
    <property type="match status" value="1"/>
</dbReference>
<sequence length="744" mass="82637">MHFIEVAVPVPLRRTFHYISDQPVARGCRVLVKFANRELVGLVCNEVTEADIAEEILPKLAAVKEILDCEPVVNEHWLALLSWLAQYYQAPLGEVVHTALPAVLRKGAPSTYTKPEEIALHPDIADIPFSDAAAHVAVMQLQKKAKKQYAALATLHKALSHGQHLTLSSAHKLTNAASVKALLDKELVQKQPGVIHSGAWLTALLATESTHLSPNVEQSIAITGISSQLNQFFCALIEGVTGSGKTEVYLQIIEKVLRQGQQVLILVPEIGLTPQTVARFAKRFGIEVGVLHSGLNDNERMQVWQKARHNELGLVIGTRSAIFTPFAHLGMIIIDEEHDDSFKQQDGLRYHARDLAIMLARKLAIPVLLGTATPSLESLYNAKQERYQHYVLTNRAGSAVMAQQALINITQQQVEYGLTNEALTLMKEHLQQGNQVLVFMNRRGFAPAVVCQSCGDVHTCQACDKAYTYHQFNRSVQCHQCLHTQPMPRQCSACGGRDILTEGIGTEQLTTGLQQLFPAYSTIRIDSDSMRGKQTLAKTLDAINNLEHQILVGTQILAKGHHFAHVTCVIILDVDGALFSADFRAPEKLAQLVTQISGRAGRAEKPGVTYLQTAQPGHPLLQDLINNGYQHFAEFALHERKALNQPPYSFQALLRAEDQDIRKIMTFLQTMLGFVGHMQHLNVAGPVPCLIEKKQNRYRYCVVLQSTNRSYLQKVLGLLMPECEAKANELRIRWSIDVDNIDFS</sequence>
<dbReference type="SMART" id="SM00490">
    <property type="entry name" value="HELICc"/>
    <property type="match status" value="1"/>
</dbReference>
<dbReference type="PROSITE" id="PS51192">
    <property type="entry name" value="HELICASE_ATP_BIND_1"/>
    <property type="match status" value="1"/>
</dbReference>
<dbReference type="SMART" id="SM00487">
    <property type="entry name" value="DEXDc"/>
    <property type="match status" value="1"/>
</dbReference>
<evidence type="ECO:0000256" key="4">
    <source>
        <dbReference type="ARBA" id="ARBA00022741"/>
    </source>
</evidence>
<gene>
    <name evidence="12 15" type="primary">priA</name>
    <name evidence="15" type="ORF">NLF92_09330</name>
</gene>
<comment type="caution">
    <text evidence="15">The sequence shown here is derived from an EMBL/GenBank/DDBJ whole genome shotgun (WGS) entry which is preliminary data.</text>
</comment>
<dbReference type="Pfam" id="PF17764">
    <property type="entry name" value="PriA_3primeBD"/>
    <property type="match status" value="1"/>
</dbReference>
<dbReference type="EC" id="5.6.2.4" evidence="12"/>
<feature type="domain" description="Helicase ATP-binding" evidence="13">
    <location>
        <begin position="226"/>
        <end position="392"/>
    </location>
</feature>
<comment type="catalytic activity">
    <reaction evidence="11 12">
        <text>ATP + H2O = ADP + phosphate + H(+)</text>
        <dbReference type="Rhea" id="RHEA:13065"/>
        <dbReference type="ChEBI" id="CHEBI:15377"/>
        <dbReference type="ChEBI" id="CHEBI:15378"/>
        <dbReference type="ChEBI" id="CHEBI:30616"/>
        <dbReference type="ChEBI" id="CHEBI:43474"/>
        <dbReference type="ChEBI" id="CHEBI:456216"/>
        <dbReference type="EC" id="5.6.2.4"/>
    </reaction>
</comment>
<dbReference type="InterPro" id="IPR027417">
    <property type="entry name" value="P-loop_NTPase"/>
</dbReference>
<keyword evidence="9 12" id="KW-0238">DNA-binding</keyword>
<evidence type="ECO:0000256" key="7">
    <source>
        <dbReference type="ARBA" id="ARBA00022833"/>
    </source>
</evidence>
<evidence type="ECO:0000256" key="8">
    <source>
        <dbReference type="ARBA" id="ARBA00022840"/>
    </source>
</evidence>
<dbReference type="PROSITE" id="PS51194">
    <property type="entry name" value="HELICASE_CTER"/>
    <property type="match status" value="1"/>
</dbReference>
<dbReference type="Proteomes" id="UP001165413">
    <property type="component" value="Unassembled WGS sequence"/>
</dbReference>
<keyword evidence="7 12" id="KW-0862">Zinc</keyword>
<dbReference type="GO" id="GO:0006270">
    <property type="term" value="P:DNA replication initiation"/>
    <property type="evidence" value="ECO:0007669"/>
    <property type="project" value="TreeGrafter"/>
</dbReference>
<dbReference type="PANTHER" id="PTHR30580">
    <property type="entry name" value="PRIMOSOMAL PROTEIN N"/>
    <property type="match status" value="1"/>
</dbReference>
<dbReference type="SUPFAM" id="SSF52540">
    <property type="entry name" value="P-loop containing nucleoside triphosphate hydrolases"/>
    <property type="match status" value="2"/>
</dbReference>
<feature type="binding site" evidence="12">
    <location>
        <position position="478"/>
    </location>
    <ligand>
        <name>Zn(2+)</name>
        <dbReference type="ChEBI" id="CHEBI:29105"/>
        <label>2</label>
    </ligand>
</feature>
<dbReference type="InterPro" id="IPR001650">
    <property type="entry name" value="Helicase_C-like"/>
</dbReference>
<keyword evidence="16" id="KW-1185">Reference proteome</keyword>
<dbReference type="GO" id="GO:0043138">
    <property type="term" value="F:3'-5' DNA helicase activity"/>
    <property type="evidence" value="ECO:0007669"/>
    <property type="project" value="UniProtKB-EC"/>
</dbReference>
<keyword evidence="2 12" id="KW-0235">DNA replication</keyword>
<evidence type="ECO:0000256" key="12">
    <source>
        <dbReference type="HAMAP-Rule" id="MF_00983"/>
    </source>
</evidence>
<dbReference type="NCBIfam" id="NF004067">
    <property type="entry name" value="PRK05580.1-4"/>
    <property type="match status" value="1"/>
</dbReference>
<dbReference type="Pfam" id="PF18074">
    <property type="entry name" value="PriA_C"/>
    <property type="match status" value="1"/>
</dbReference>
<dbReference type="GO" id="GO:0008270">
    <property type="term" value="F:zinc ion binding"/>
    <property type="evidence" value="ECO:0007669"/>
    <property type="project" value="UniProtKB-UniRule"/>
</dbReference>
<dbReference type="GO" id="GO:0006302">
    <property type="term" value="P:double-strand break repair"/>
    <property type="evidence" value="ECO:0007669"/>
    <property type="project" value="InterPro"/>
</dbReference>
<accession>A0AA42BLR4</accession>
<dbReference type="Gene3D" id="3.40.1440.60">
    <property type="entry name" value="PriA, 3(prime) DNA-binding domain"/>
    <property type="match status" value="1"/>
</dbReference>
<keyword evidence="10 12" id="KW-0413">Isomerase</keyword>
<feature type="binding site" evidence="12">
    <location>
        <position position="454"/>
    </location>
    <ligand>
        <name>Zn(2+)</name>
        <dbReference type="ChEBI" id="CHEBI:29105"/>
        <label>1</label>
    </ligand>
</feature>
<dbReference type="FunFam" id="3.40.1440.60:FF:000001">
    <property type="entry name" value="Primosomal protein N"/>
    <property type="match status" value="1"/>
</dbReference>
<dbReference type="InterPro" id="IPR042115">
    <property type="entry name" value="PriA_3primeBD_sf"/>
</dbReference>
<comment type="subunit">
    <text evidence="12">Component of the replication restart primosome.</text>
</comment>
<dbReference type="InterPro" id="IPR011545">
    <property type="entry name" value="DEAD/DEAH_box_helicase_dom"/>
</dbReference>
<organism evidence="15 16">
    <name type="scientific">Opacimonas viscosa</name>
    <dbReference type="NCBI Taxonomy" id="2961944"/>
    <lineage>
        <taxon>Bacteria</taxon>
        <taxon>Pseudomonadati</taxon>
        <taxon>Pseudomonadota</taxon>
        <taxon>Gammaproteobacteria</taxon>
        <taxon>Alteromonadales</taxon>
        <taxon>Alteromonadaceae</taxon>
        <taxon>Opacimonas</taxon>
    </lineage>
</organism>
<dbReference type="FunFam" id="3.40.50.300:FF:000489">
    <property type="entry name" value="Primosome assembly protein PriA"/>
    <property type="match status" value="1"/>
</dbReference>
<keyword evidence="3 12" id="KW-0479">Metal-binding</keyword>
<dbReference type="HAMAP" id="MF_00983">
    <property type="entry name" value="PriA"/>
    <property type="match status" value="1"/>
</dbReference>
<keyword evidence="8 12" id="KW-0067">ATP-binding</keyword>
<evidence type="ECO:0000256" key="6">
    <source>
        <dbReference type="ARBA" id="ARBA00022806"/>
    </source>
</evidence>
<dbReference type="InterPro" id="IPR005259">
    <property type="entry name" value="PriA"/>
</dbReference>
<dbReference type="EMBL" id="JANATA010000016">
    <property type="protein sequence ID" value="MCP3429143.1"/>
    <property type="molecule type" value="Genomic_DNA"/>
</dbReference>
<feature type="binding site" evidence="12">
    <location>
        <position position="494"/>
    </location>
    <ligand>
        <name>Zn(2+)</name>
        <dbReference type="ChEBI" id="CHEBI:29105"/>
        <label>1</label>
    </ligand>
</feature>
<evidence type="ECO:0000256" key="10">
    <source>
        <dbReference type="ARBA" id="ARBA00023235"/>
    </source>
</evidence>
<dbReference type="NCBIfam" id="TIGR00595">
    <property type="entry name" value="priA"/>
    <property type="match status" value="1"/>
</dbReference>
<dbReference type="Gene3D" id="3.40.50.300">
    <property type="entry name" value="P-loop containing nucleotide triphosphate hydrolases"/>
    <property type="match status" value="2"/>
</dbReference>
<dbReference type="Pfam" id="PF00270">
    <property type="entry name" value="DEAD"/>
    <property type="match status" value="1"/>
</dbReference>
<evidence type="ECO:0000256" key="9">
    <source>
        <dbReference type="ARBA" id="ARBA00023125"/>
    </source>
</evidence>
<dbReference type="RefSeq" id="WP_254101145.1">
    <property type="nucleotide sequence ID" value="NZ_JANATA010000016.1"/>
</dbReference>
<protein>
    <recommendedName>
        <fullName evidence="12">Replication restart protein PriA</fullName>
    </recommendedName>
    <alternativeName>
        <fullName evidence="12">ATP-dependent DNA helicase PriA</fullName>
        <ecNumber evidence="12">5.6.2.4</ecNumber>
    </alternativeName>
    <alternativeName>
        <fullName evidence="12">DNA 3'-5' helicase PriA</fullName>
    </alternativeName>
</protein>
<dbReference type="InterPro" id="IPR041236">
    <property type="entry name" value="PriA_C"/>
</dbReference>
<reference evidence="15" key="1">
    <citation type="submission" date="2022-07" db="EMBL/GenBank/DDBJ databases">
        <title>Characterization of the Novel Bacterium Alteromonas immobilis LMIT006 and Alteromonas gregis LMIT007.</title>
        <authorList>
            <person name="Lin X."/>
        </authorList>
    </citation>
    <scope>NUCLEOTIDE SEQUENCE</scope>
    <source>
        <strain evidence="15">LMIT007</strain>
    </source>
</reference>